<protein>
    <submittedName>
        <fullName evidence="11">Probable disease resistance protein At4g27220 isoform X3</fullName>
    </submittedName>
</protein>
<feature type="domain" description="NB-ARC" evidence="8">
    <location>
        <begin position="159"/>
        <end position="326"/>
    </location>
</feature>
<dbReference type="InterPro" id="IPR027417">
    <property type="entry name" value="P-loop_NTPase"/>
</dbReference>
<organism evidence="10 11">
    <name type="scientific">Ziziphus jujuba</name>
    <name type="common">Chinese jujube</name>
    <name type="synonym">Ziziphus sativa</name>
    <dbReference type="NCBI Taxonomy" id="326968"/>
    <lineage>
        <taxon>Eukaryota</taxon>
        <taxon>Viridiplantae</taxon>
        <taxon>Streptophyta</taxon>
        <taxon>Embryophyta</taxon>
        <taxon>Tracheophyta</taxon>
        <taxon>Spermatophyta</taxon>
        <taxon>Magnoliopsida</taxon>
        <taxon>eudicotyledons</taxon>
        <taxon>Gunneridae</taxon>
        <taxon>Pentapetalae</taxon>
        <taxon>rosids</taxon>
        <taxon>fabids</taxon>
        <taxon>Rosales</taxon>
        <taxon>Rhamnaceae</taxon>
        <taxon>Paliureae</taxon>
        <taxon>Ziziphus</taxon>
    </lineage>
</organism>
<dbReference type="SUPFAM" id="SSF52058">
    <property type="entry name" value="L domain-like"/>
    <property type="match status" value="2"/>
</dbReference>
<dbReference type="InterPro" id="IPR002182">
    <property type="entry name" value="NB-ARC"/>
</dbReference>
<evidence type="ECO:0000259" key="8">
    <source>
        <dbReference type="Pfam" id="PF00931"/>
    </source>
</evidence>
<evidence type="ECO:0000256" key="6">
    <source>
        <dbReference type="ARBA" id="ARBA00022840"/>
    </source>
</evidence>
<dbReference type="InterPro" id="IPR050905">
    <property type="entry name" value="Plant_NBS-LRR"/>
</dbReference>
<feature type="domain" description="Disease resistance protein At4g27190-like leucine-rich repeats" evidence="9">
    <location>
        <begin position="825"/>
        <end position="920"/>
    </location>
</feature>
<dbReference type="InterPro" id="IPR036388">
    <property type="entry name" value="WH-like_DNA-bd_sf"/>
</dbReference>
<accession>A0ABM3ZTB9</accession>
<gene>
    <name evidence="11" type="primary">LOC107404488</name>
</gene>
<evidence type="ECO:0000256" key="3">
    <source>
        <dbReference type="ARBA" id="ARBA00022737"/>
    </source>
</evidence>
<dbReference type="Pfam" id="PF00931">
    <property type="entry name" value="NB-ARC"/>
    <property type="match status" value="1"/>
</dbReference>
<keyword evidence="7" id="KW-0175">Coiled coil</keyword>
<reference evidence="11" key="1">
    <citation type="submission" date="2025-08" db="UniProtKB">
        <authorList>
            <consortium name="RefSeq"/>
        </authorList>
    </citation>
    <scope>IDENTIFICATION</scope>
    <source>
        <tissue evidence="11">Seedling</tissue>
    </source>
</reference>
<keyword evidence="3" id="KW-0677">Repeat</keyword>
<dbReference type="SUPFAM" id="SSF52047">
    <property type="entry name" value="RNI-like"/>
    <property type="match status" value="1"/>
</dbReference>
<dbReference type="SUPFAM" id="SSF52540">
    <property type="entry name" value="P-loop containing nucleoside triphosphate hydrolases"/>
    <property type="match status" value="1"/>
</dbReference>
<keyword evidence="2" id="KW-0433">Leucine-rich repeat</keyword>
<evidence type="ECO:0000256" key="4">
    <source>
        <dbReference type="ARBA" id="ARBA00022741"/>
    </source>
</evidence>
<dbReference type="InterPro" id="IPR042197">
    <property type="entry name" value="Apaf_helical"/>
</dbReference>
<keyword evidence="4" id="KW-0547">Nucleotide-binding</keyword>
<dbReference type="Gene3D" id="3.80.10.10">
    <property type="entry name" value="Ribonuclease Inhibitor"/>
    <property type="match status" value="3"/>
</dbReference>
<evidence type="ECO:0000259" key="9">
    <source>
        <dbReference type="Pfam" id="PF23247"/>
    </source>
</evidence>
<evidence type="ECO:0000256" key="2">
    <source>
        <dbReference type="ARBA" id="ARBA00022614"/>
    </source>
</evidence>
<evidence type="ECO:0000313" key="10">
    <source>
        <dbReference type="Proteomes" id="UP001652623"/>
    </source>
</evidence>
<dbReference type="InterPro" id="IPR032675">
    <property type="entry name" value="LRR_dom_sf"/>
</dbReference>
<dbReference type="GeneID" id="107404488"/>
<evidence type="ECO:0000256" key="7">
    <source>
        <dbReference type="SAM" id="Coils"/>
    </source>
</evidence>
<dbReference type="Gene3D" id="1.10.10.10">
    <property type="entry name" value="Winged helix-like DNA-binding domain superfamily/Winged helix DNA-binding domain"/>
    <property type="match status" value="1"/>
</dbReference>
<evidence type="ECO:0000256" key="1">
    <source>
        <dbReference type="ARBA" id="ARBA00008894"/>
    </source>
</evidence>
<feature type="coiled-coil region" evidence="7">
    <location>
        <begin position="33"/>
        <end position="74"/>
    </location>
</feature>
<dbReference type="PANTHER" id="PTHR33463:SF198">
    <property type="entry name" value="RPP4C3"/>
    <property type="match status" value="1"/>
</dbReference>
<dbReference type="RefSeq" id="XP_060667730.1">
    <property type="nucleotide sequence ID" value="XM_060811747.1"/>
</dbReference>
<dbReference type="PANTHER" id="PTHR33463">
    <property type="entry name" value="NB-ARC DOMAIN-CONTAINING PROTEIN-RELATED"/>
    <property type="match status" value="1"/>
</dbReference>
<evidence type="ECO:0000313" key="11">
    <source>
        <dbReference type="RefSeq" id="XP_060667730.1"/>
    </source>
</evidence>
<keyword evidence="6" id="KW-0067">ATP-binding</keyword>
<dbReference type="Proteomes" id="UP001652623">
    <property type="component" value="Chromosome 10"/>
</dbReference>
<keyword evidence="5" id="KW-0611">Plant defense</keyword>
<dbReference type="PRINTS" id="PR00364">
    <property type="entry name" value="DISEASERSIST"/>
</dbReference>
<feature type="domain" description="Disease resistance protein At4g27190-like leucine-rich repeats" evidence="9">
    <location>
        <begin position="1089"/>
        <end position="1220"/>
    </location>
</feature>
<feature type="domain" description="Disease resistance protein At4g27190-like leucine-rich repeats" evidence="9">
    <location>
        <begin position="1376"/>
        <end position="1483"/>
    </location>
</feature>
<dbReference type="Gene3D" id="1.10.8.430">
    <property type="entry name" value="Helical domain of apoptotic protease-activating factors"/>
    <property type="match status" value="1"/>
</dbReference>
<sequence length="1553" mass="176789">MDVVIAIVAKIAEYTVAPVGRQIGYVFSYGSNMENLDSVIRQLEHKKNRLQHSVDEAKNNAHEIEADVQEWLDRVPAVTEEARNFRRDECRANTRCLNVSFPNPVRRHRLSRKAKKMVQSITSEILVAEGFGEKVSYLPTRQSSIRNKGYEEFESRMSTLRKVMEALRDPNVNMIGLYGMGGVGKTMLAKEVARKAMEEKLFSQAILVTVSQYPDYKSIQQQIAGELGLTLDDRTSLSARADRLRSRLRQEKRILMVVDDVWKRIDLDEDVGISFGGDQNQCKILLTSRFYNALKNDVRNESTFEVGKLSGSESMDLFNKTATDDSDGKPEFPDLATQIVKECAGLPLAITVVASALKKEPNCHVWKNALDELRRARPDNIEGMHDKVYSSVKLSYNFLPSEEAKSLLLLCSLFPEDENIDTGDLLKYAFGLDLLQGPFPEMETAKSKMNTLVENLKRSSLLLEGSYGKDRVKLHDVIRDVAIDIASKERRWYNIRNRHELVEYMRRRDHKNFKDAIAISLLSCTDVVEQLPDERLECPQLKLLLIAGHRRGPSDCQIADRFLEGLKELRVLYLSYVNLDPLPSSFRFLQNLRTLRLDECRLGNIALIGELKNLEILDLSSSIVVELGSEIGQLTRLRVLDLRRCEGLSVIQPNVLGSLRNLEWLNLSSWFENWEVEGKNGRERRNASLSELKNLPQLSSLLDLTIPDVNVLPKDIFGEKLESFSINLGRIFAPSTPGSHRYLASYYRKLSMDLERSSQLDELGRRYLLKGSEAIEINGLEGMNSVAYELDKDGFPHCKHLQVANNAGILYIVNSVGQTAFRKLEILELQRLVKLEKICHGILSPDSFRNLRRLDVTVCHRLKNIFCFSIAKLLEEIKVKNCEMIEEIVDNDEAINVKIEFPRLRSLRLENLPQLLQYCTDRQPKSTTNTSSIPLFNEKVEFSNLGFLILFDLNIGRVWSDQLQYYQKTFVDQGAFGNLRNIEVSGCDNLKALIPLSLATSLVHLVVLNVGRCKVMEEIVYSTEESGEEIRLENILFPKLEFLSLSSIPKLGTIIRDSKSTRIDNEAEGIDSVAYKQPLFTSKVEFRNMEELYLESLDSLQMIWDTQLLEKFDNNLTKVIVTRCDNLKSLIPSSLCGSLVHLDCLEISGCESIREVVSIEESAGQEKFGKIFFPQLKSLVLYDLPELKRFCAGDCIECPSLKELAIKNCGKMETFISDSLPSHIDNENEEIESVNKTPFFVKDKVKFPNLEALTIRSNEVISEIWHDDQSSTLPFPKLKSIKLDSILSESCKFSFKFFQRLEHLDHVGISSLLMESIISSDEAHDIPMPLRKLDLDALPKLVHLCDEGVQTCKTFRVVEVLNVSRCERLKSLMTSSMCFQNLTTLSVSDCDALENLMASAAAAKSLQQLTEMKVRNCKRMTQIIGNNHEAECDVETEQNEIGFSNLQILTLHDLCSLGKFYSGNNIIRLPNLEELIVNKCPEMGTFSHGTVYTPRLYRITIKLKHDWLIDFPKRARNDEVEYQRLLEGDVNRTLKKHWEDHQTAATSSQPNIT</sequence>
<dbReference type="Gene3D" id="3.40.50.300">
    <property type="entry name" value="P-loop containing nucleotide triphosphate hydrolases"/>
    <property type="match status" value="1"/>
</dbReference>
<dbReference type="Pfam" id="PF23247">
    <property type="entry name" value="LRR_RPS2"/>
    <property type="match status" value="4"/>
</dbReference>
<name>A0ABM3ZTB9_ZIZJJ</name>
<keyword evidence="10" id="KW-1185">Reference proteome</keyword>
<evidence type="ECO:0000256" key="5">
    <source>
        <dbReference type="ARBA" id="ARBA00022821"/>
    </source>
</evidence>
<dbReference type="InterPro" id="IPR057135">
    <property type="entry name" value="At4g27190-like_LRR"/>
</dbReference>
<comment type="similarity">
    <text evidence="1">Belongs to the disease resistance NB-LRR family.</text>
</comment>
<feature type="domain" description="Disease resistance protein At4g27190-like leucine-rich repeats" evidence="9">
    <location>
        <begin position="967"/>
        <end position="1058"/>
    </location>
</feature>
<proteinExistence type="inferred from homology"/>